<dbReference type="PANTHER" id="PTHR33755">
    <property type="entry name" value="TOXIN PARE1-RELATED"/>
    <property type="match status" value="1"/>
</dbReference>
<dbReference type="InterPro" id="IPR007712">
    <property type="entry name" value="RelE/ParE_toxin"/>
</dbReference>
<reference evidence="3 4" key="1">
    <citation type="submission" date="2019-03" db="EMBL/GenBank/DDBJ databases">
        <title>Metabolic reconstructions from genomes of highly enriched 'Candidatus Accumulibacter' and 'Candidatus Competibacter' bioreactor populations.</title>
        <authorList>
            <person name="Annavajhala M.K."/>
            <person name="Welles L."/>
            <person name="Abbas B."/>
            <person name="Sorokin D."/>
            <person name="Park H."/>
            <person name="Van Loosdrecht M."/>
            <person name="Chandran K."/>
        </authorList>
    </citation>
    <scope>NUCLEOTIDE SEQUENCE [LARGE SCALE GENOMIC DNA]</scope>
    <source>
        <strain evidence="3 4">SBR_G</strain>
    </source>
</reference>
<evidence type="ECO:0000313" key="4">
    <source>
        <dbReference type="Proteomes" id="UP000760480"/>
    </source>
</evidence>
<comment type="caution">
    <text evidence="3">The sequence shown here is derived from an EMBL/GenBank/DDBJ whole genome shotgun (WGS) entry which is preliminary data.</text>
</comment>
<evidence type="ECO:0000256" key="1">
    <source>
        <dbReference type="ARBA" id="ARBA00006226"/>
    </source>
</evidence>
<dbReference type="Gene3D" id="3.30.2310.20">
    <property type="entry name" value="RelE-like"/>
    <property type="match status" value="1"/>
</dbReference>
<gene>
    <name evidence="3" type="ORF">E4P82_20810</name>
</gene>
<accession>A0ABX1TPQ2</accession>
<dbReference type="InterPro" id="IPR051803">
    <property type="entry name" value="TA_system_RelE-like_toxin"/>
</dbReference>
<comment type="similarity">
    <text evidence="1">Belongs to the RelE toxin family.</text>
</comment>
<sequence length="133" mass="15431">MRPGVFRAVARTRPAGDQGQGRQDLVRQGHVYRRAKVEQDILEHFEYLLGERPEAALRFLEAVEAAFTRLAGMPLIGVARPFNGPRLEDIRMWPVPDFEKFLIFYRPRPDGIEAMRVIYGMRDIPALMADWEY</sequence>
<dbReference type="Proteomes" id="UP000760480">
    <property type="component" value="Unassembled WGS sequence"/>
</dbReference>
<evidence type="ECO:0000256" key="2">
    <source>
        <dbReference type="ARBA" id="ARBA00022649"/>
    </source>
</evidence>
<keyword evidence="4" id="KW-1185">Reference proteome</keyword>
<evidence type="ECO:0000313" key="3">
    <source>
        <dbReference type="EMBL" id="NMQ21430.1"/>
    </source>
</evidence>
<keyword evidence="2" id="KW-1277">Toxin-antitoxin system</keyword>
<dbReference type="InterPro" id="IPR035093">
    <property type="entry name" value="RelE/ParE_toxin_dom_sf"/>
</dbReference>
<organism evidence="3 4">
    <name type="scientific">Candidatus Competibacter phosphatis</name>
    <dbReference type="NCBI Taxonomy" id="221280"/>
    <lineage>
        <taxon>Bacteria</taxon>
        <taxon>Pseudomonadati</taxon>
        <taxon>Pseudomonadota</taxon>
        <taxon>Gammaproteobacteria</taxon>
        <taxon>Candidatus Competibacteraceae</taxon>
        <taxon>Candidatus Competibacter</taxon>
    </lineage>
</organism>
<name>A0ABX1TPQ2_9GAMM</name>
<proteinExistence type="inferred from homology"/>
<dbReference type="EMBL" id="SPMZ01000108">
    <property type="protein sequence ID" value="NMQ21430.1"/>
    <property type="molecule type" value="Genomic_DNA"/>
</dbReference>
<dbReference type="Pfam" id="PF05016">
    <property type="entry name" value="ParE_toxin"/>
    <property type="match status" value="1"/>
</dbReference>
<protein>
    <submittedName>
        <fullName evidence="3">Type II toxin-antitoxin system RelE/ParE family toxin</fullName>
    </submittedName>
</protein>